<sequence length="463" mass="50044">MKRSFIIIITLAATAFTGCKKYLDVNDNPNVPSSVSESLMLAPLEAGISQYIAAGNGSSLVNQWMQNCVPNQPLPNTVNYMVTSSTFDDFWGSYYVAEMNNLHLLNVQAMANGNSMYAGISKILTAYTLGNATDLWGDIPYSQAFNGVGNTTPAYDAQEDIYKSIQALLDSAIVEVNAGTGTTPSTDDYFYSGDMTKWAKMAYTLKARYYMHLTKAPGYTASAQATLALAALSNGMSSNDDDCFFPYTGTSTSSNPWYLHFFNTTTLTLSSKYVDSLKAHSDPRLPYLVSKAEGTGLYTGNVIGAGAGTLSDFSVAGSFYGGIASNVYVLNAAEAMFLKAEATYITSGYAAAQPVYRAAVATNLLKLGIDTTGAAAQAYLSLRGTLTAANALQMIIEEKNTANFFSQEGYADWRRTGYPDLKVITNNNVAVIPRRFLYPLNEISANPQAIQKATLADKVWWDN</sequence>
<dbReference type="Gene3D" id="1.25.40.390">
    <property type="match status" value="1"/>
</dbReference>
<dbReference type="Pfam" id="PF12771">
    <property type="entry name" value="SusD-like_2"/>
    <property type="match status" value="1"/>
</dbReference>
<proteinExistence type="predicted"/>
<dbReference type="SUPFAM" id="SSF48452">
    <property type="entry name" value="TPR-like"/>
    <property type="match status" value="1"/>
</dbReference>
<dbReference type="Proteomes" id="UP000468388">
    <property type="component" value="Unassembled WGS sequence"/>
</dbReference>
<comment type="caution">
    <text evidence="1">The sequence shown here is derived from an EMBL/GenBank/DDBJ whole genome shotgun (WGS) entry which is preliminary data.</text>
</comment>
<dbReference type="InterPro" id="IPR011990">
    <property type="entry name" value="TPR-like_helical_dom_sf"/>
</dbReference>
<keyword evidence="1" id="KW-0449">Lipoprotein</keyword>
<protein>
    <submittedName>
        <fullName evidence="1">SusD/RagB family nutrient-binding outer membrane lipoprotein</fullName>
    </submittedName>
</protein>
<dbReference type="AlphaFoldDB" id="A0A6N8JEH8"/>
<evidence type="ECO:0000313" key="1">
    <source>
        <dbReference type="EMBL" id="MVT42738.1"/>
    </source>
</evidence>
<reference evidence="1 2" key="1">
    <citation type="submission" date="2019-12" db="EMBL/GenBank/DDBJ databases">
        <title>The draft genomic sequence of strain Chitinophaga oryziterrae JCM 16595.</title>
        <authorList>
            <person name="Zhang X."/>
        </authorList>
    </citation>
    <scope>NUCLEOTIDE SEQUENCE [LARGE SCALE GENOMIC DNA]</scope>
    <source>
        <strain evidence="1 2">JCM 16595</strain>
    </source>
</reference>
<evidence type="ECO:0000313" key="2">
    <source>
        <dbReference type="Proteomes" id="UP000468388"/>
    </source>
</evidence>
<name>A0A6N8JEH8_9BACT</name>
<dbReference type="RefSeq" id="WP_157301345.1">
    <property type="nucleotide sequence ID" value="NZ_BAAAZB010000002.1"/>
</dbReference>
<keyword evidence="2" id="KW-1185">Reference proteome</keyword>
<organism evidence="1 2">
    <name type="scientific">Chitinophaga oryziterrae</name>
    <dbReference type="NCBI Taxonomy" id="1031224"/>
    <lineage>
        <taxon>Bacteria</taxon>
        <taxon>Pseudomonadati</taxon>
        <taxon>Bacteroidota</taxon>
        <taxon>Chitinophagia</taxon>
        <taxon>Chitinophagales</taxon>
        <taxon>Chitinophagaceae</taxon>
        <taxon>Chitinophaga</taxon>
    </lineage>
</organism>
<gene>
    <name evidence="1" type="ORF">GO495_19245</name>
</gene>
<dbReference type="EMBL" id="WRXO01000005">
    <property type="protein sequence ID" value="MVT42738.1"/>
    <property type="molecule type" value="Genomic_DNA"/>
</dbReference>
<accession>A0A6N8JEH8</accession>
<dbReference type="PROSITE" id="PS51257">
    <property type="entry name" value="PROKAR_LIPOPROTEIN"/>
    <property type="match status" value="1"/>
</dbReference>
<dbReference type="OrthoDB" id="614457at2"/>
<dbReference type="InterPro" id="IPR041662">
    <property type="entry name" value="SusD-like_2"/>
</dbReference>